<protein>
    <submittedName>
        <fullName evidence="4">Pyridoxal-phosphate dependent enzyme</fullName>
    </submittedName>
</protein>
<dbReference type="PANTHER" id="PTHR43780:SF2">
    <property type="entry name" value="1-AMINOCYCLOPROPANE-1-CARBOXYLATE DEAMINASE-RELATED"/>
    <property type="match status" value="1"/>
</dbReference>
<evidence type="ECO:0000313" key="4">
    <source>
        <dbReference type="EMBL" id="MBV0932276.1"/>
    </source>
</evidence>
<proteinExistence type="predicted"/>
<feature type="domain" description="Tryptophan synthase beta chain-like PALP" evidence="3">
    <location>
        <begin position="25"/>
        <end position="294"/>
    </location>
</feature>
<dbReference type="RefSeq" id="WP_217333689.1">
    <property type="nucleotide sequence ID" value="NZ_JAHQZT010000002.1"/>
</dbReference>
<gene>
    <name evidence="4" type="ORF">KTN04_02845</name>
</gene>
<comment type="caution">
    <text evidence="4">The sequence shown here is derived from an EMBL/GenBank/DDBJ whole genome shotgun (WGS) entry which is preliminary data.</text>
</comment>
<dbReference type="EMBL" id="JAHQZT010000002">
    <property type="protein sequence ID" value="MBV0932276.1"/>
    <property type="molecule type" value="Genomic_DNA"/>
</dbReference>
<dbReference type="InterPro" id="IPR001926">
    <property type="entry name" value="TrpB-like_PALP"/>
</dbReference>
<evidence type="ECO:0000259" key="3">
    <source>
        <dbReference type="Pfam" id="PF00291"/>
    </source>
</evidence>
<dbReference type="InterPro" id="IPR027278">
    <property type="entry name" value="ACCD_DCysDesulf"/>
</dbReference>
<evidence type="ECO:0000256" key="2">
    <source>
        <dbReference type="ARBA" id="ARBA00022898"/>
    </source>
</evidence>
<keyword evidence="5" id="KW-1185">Reference proteome</keyword>
<dbReference type="Pfam" id="PF00291">
    <property type="entry name" value="PALP"/>
    <property type="match status" value="1"/>
</dbReference>
<evidence type="ECO:0000256" key="1">
    <source>
        <dbReference type="ARBA" id="ARBA00001933"/>
    </source>
</evidence>
<organism evidence="4 5">
    <name type="scientific">Marinobacterium weihaiense</name>
    <dbReference type="NCBI Taxonomy" id="2851016"/>
    <lineage>
        <taxon>Bacteria</taxon>
        <taxon>Pseudomonadati</taxon>
        <taxon>Pseudomonadota</taxon>
        <taxon>Gammaproteobacteria</taxon>
        <taxon>Oceanospirillales</taxon>
        <taxon>Oceanospirillaceae</taxon>
        <taxon>Marinobacterium</taxon>
    </lineage>
</organism>
<accession>A0ABS6M8R0</accession>
<dbReference type="Proteomes" id="UP000755551">
    <property type="component" value="Unassembled WGS sequence"/>
</dbReference>
<evidence type="ECO:0000313" key="5">
    <source>
        <dbReference type="Proteomes" id="UP000755551"/>
    </source>
</evidence>
<sequence length="319" mass="34476">MSVSGLVVTPDAVVLQALSSPFLDHFNIDLSVLRLDGIHPAISGNKWFKLMPALEQAQRQNKPILSFGGAWSNHIHALAWAGHVLGIPTTGVVRGEADYARNAMLSDARRWGMRLHFVTREDYRRRHEAGYQQVLLRRLGDAVVVPEGGSTLASVRSVADIWRLPALSAVTCDVLVTAVGTGATLSGLVLGRPPGVHVLGVPVLKYDQRLSQTVQSWLQALKVADEGWSFVSGGHGGGYARINAELARLIQEAEQHFNLPLDPVYTAKAMHALHRQIVQGRIKPGSHVVLLHTGGLQGKRGLQAQLDDLAPAFTGPLAL</sequence>
<name>A0ABS6M8R0_9GAMM</name>
<comment type="cofactor">
    <cofactor evidence="1">
        <name>pyridoxal 5'-phosphate</name>
        <dbReference type="ChEBI" id="CHEBI:597326"/>
    </cofactor>
</comment>
<reference evidence="4 5" key="1">
    <citation type="submission" date="2021-06" db="EMBL/GenBank/DDBJ databases">
        <title>Bacterium isolated from marine sediment.</title>
        <authorList>
            <person name="Zhu K.-L."/>
            <person name="Du Z.-J."/>
            <person name="Liang Q.-Y."/>
        </authorList>
    </citation>
    <scope>NUCLEOTIDE SEQUENCE [LARGE SCALE GENOMIC DNA]</scope>
    <source>
        <strain evidence="4 5">A346</strain>
    </source>
</reference>
<keyword evidence="2" id="KW-0663">Pyridoxal phosphate</keyword>
<dbReference type="PIRSF" id="PIRSF006278">
    <property type="entry name" value="ACCD_DCysDesulf"/>
    <property type="match status" value="1"/>
</dbReference>
<dbReference type="PANTHER" id="PTHR43780">
    <property type="entry name" value="1-AMINOCYCLOPROPANE-1-CARBOXYLATE DEAMINASE-RELATED"/>
    <property type="match status" value="1"/>
</dbReference>